<evidence type="ECO:0000313" key="3">
    <source>
        <dbReference type="Proteomes" id="UP000606003"/>
    </source>
</evidence>
<protein>
    <submittedName>
        <fullName evidence="2">Uncharacterized protein</fullName>
    </submittedName>
</protein>
<keyword evidence="1" id="KW-1133">Transmembrane helix</keyword>
<accession>A0ABR8JSU6</accession>
<dbReference type="Proteomes" id="UP000606003">
    <property type="component" value="Unassembled WGS sequence"/>
</dbReference>
<keyword evidence="1" id="KW-0812">Transmembrane</keyword>
<feature type="transmembrane region" description="Helical" evidence="1">
    <location>
        <begin position="6"/>
        <end position="28"/>
    </location>
</feature>
<gene>
    <name evidence="2" type="ORF">IC234_01360</name>
</gene>
<dbReference type="EMBL" id="JACXAC010000001">
    <property type="protein sequence ID" value="MBD2720759.1"/>
    <property type="molecule type" value="Genomic_DNA"/>
</dbReference>
<keyword evidence="1" id="KW-0472">Membrane</keyword>
<organism evidence="2 3">
    <name type="scientific">Hymenobacter armeniacus</name>
    <dbReference type="NCBI Taxonomy" id="2771358"/>
    <lineage>
        <taxon>Bacteria</taxon>
        <taxon>Pseudomonadati</taxon>
        <taxon>Bacteroidota</taxon>
        <taxon>Cytophagia</taxon>
        <taxon>Cytophagales</taxon>
        <taxon>Hymenobacteraceae</taxon>
        <taxon>Hymenobacter</taxon>
    </lineage>
</organism>
<proteinExistence type="predicted"/>
<sequence>MKDRPVLLGLAFPFLLVLSFICLGFFVFRRNTQHLSYRQTEFSGTIDSIYYYDKSFPVISLNNKRLTLEVPTGCSKYLAKGDSILKGRNTKTIRVLRSAGNYLISTTWGYSSEGQKANADGFVSSSTVKVKQEHWVNSSYY</sequence>
<name>A0ABR8JSU6_9BACT</name>
<keyword evidence="3" id="KW-1185">Reference proteome</keyword>
<reference evidence="2 3" key="1">
    <citation type="submission" date="2020-09" db="EMBL/GenBank/DDBJ databases">
        <authorList>
            <person name="Kim M.K."/>
        </authorList>
    </citation>
    <scope>NUCLEOTIDE SEQUENCE [LARGE SCALE GENOMIC DNA]</scope>
    <source>
        <strain evidence="2 3">BT189</strain>
    </source>
</reference>
<dbReference type="RefSeq" id="WP_190922040.1">
    <property type="nucleotide sequence ID" value="NZ_JACXAC010000001.1"/>
</dbReference>
<comment type="caution">
    <text evidence="2">The sequence shown here is derived from an EMBL/GenBank/DDBJ whole genome shotgun (WGS) entry which is preliminary data.</text>
</comment>
<evidence type="ECO:0000256" key="1">
    <source>
        <dbReference type="SAM" id="Phobius"/>
    </source>
</evidence>
<evidence type="ECO:0000313" key="2">
    <source>
        <dbReference type="EMBL" id="MBD2720759.1"/>
    </source>
</evidence>